<dbReference type="Pfam" id="PF05110">
    <property type="entry name" value="AF-4"/>
    <property type="match status" value="1"/>
</dbReference>
<proteinExistence type="predicted"/>
<keyword evidence="2" id="KW-1185">Reference proteome</keyword>
<dbReference type="KEGG" id="tsr:106541291"/>
<accession>A0A6I9XD37</accession>
<evidence type="ECO:0000259" key="1">
    <source>
        <dbReference type="Pfam" id="PF16297"/>
    </source>
</evidence>
<protein>
    <submittedName>
        <fullName evidence="3">Uncharacterized protein LOC106541291</fullName>
    </submittedName>
</protein>
<dbReference type="InterPro" id="IPR023578">
    <property type="entry name" value="Ras_GEF_dom_sf"/>
</dbReference>
<dbReference type="Proteomes" id="UP000504617">
    <property type="component" value="Unplaced"/>
</dbReference>
<evidence type="ECO:0000313" key="2">
    <source>
        <dbReference type="Proteomes" id="UP000504617"/>
    </source>
</evidence>
<dbReference type="Pfam" id="PF16297">
    <property type="entry name" value="DUF4939"/>
    <property type="match status" value="1"/>
</dbReference>
<dbReference type="InterPro" id="IPR036964">
    <property type="entry name" value="RASGEF_cat_dom_sf"/>
</dbReference>
<dbReference type="Gene3D" id="1.10.840.10">
    <property type="entry name" value="Ras guanine-nucleotide exchange factors catalytic domain"/>
    <property type="match status" value="1"/>
</dbReference>
<dbReference type="PANTHER" id="PTHR15503">
    <property type="entry name" value="LDOC1 RELATED"/>
    <property type="match status" value="1"/>
</dbReference>
<dbReference type="GO" id="GO:0007264">
    <property type="term" value="P:small GTPase-mediated signal transduction"/>
    <property type="evidence" value="ECO:0007669"/>
    <property type="project" value="InterPro"/>
</dbReference>
<gene>
    <name evidence="3" type="primary">LOC106541291</name>
</gene>
<name>A0A6I9XD37_9SAUR</name>
<dbReference type="GO" id="GO:0005085">
    <property type="term" value="F:guanyl-nucleotide exchange factor activity"/>
    <property type="evidence" value="ECO:0007669"/>
    <property type="project" value="InterPro"/>
</dbReference>
<feature type="domain" description="DUF4939" evidence="1">
    <location>
        <begin position="25"/>
        <end position="105"/>
    </location>
</feature>
<dbReference type="RefSeq" id="XP_013912156.1">
    <property type="nucleotide sequence ID" value="XM_014056681.1"/>
</dbReference>
<dbReference type="OrthoDB" id="9046537at2759"/>
<dbReference type="InterPro" id="IPR032549">
    <property type="entry name" value="DUF4939"/>
</dbReference>
<evidence type="ECO:0000313" key="3">
    <source>
        <dbReference type="RefSeq" id="XP_013912156.1"/>
    </source>
</evidence>
<dbReference type="SUPFAM" id="SSF48366">
    <property type="entry name" value="Ras GEF"/>
    <property type="match status" value="1"/>
</dbReference>
<dbReference type="GeneID" id="106541291"/>
<dbReference type="PANTHER" id="PTHR15503:SF39">
    <property type="entry name" value="RETROTRANSPOSON-LIKE PROTEIN 1"/>
    <property type="match status" value="1"/>
</dbReference>
<dbReference type="AlphaFoldDB" id="A0A6I9XD37"/>
<sequence length="354" mass="40280">MHGGDECEQNKRACSYICKPVAKPWRKCPVAMPDKFDGYQAMFAAFLGQCQLFLSLRVEDFPTDWTKVGFIISLLSGTATRWATPLLTQPSPLLDDFQGFCQYFGLMFEDPIKGETATRRLKSLQQGSGSLQDYVSEFWLCSQDSVWNEPALMDTFQDGLSDDLQDELAKWQKLISAGPVSLDMFKDISLMTLDSLQKCVFSSNSNCQDLYNEERNLLRIQAKERRNQEAHQEREPFSADIPLFGAPYKVVAEMTELLSSSGNYGAYRRAYADCKDFKIPIVGVHLKDLVTLHEALPDRVEGGRLNLSKLQSLYEPVWEFRLRQRAQTPFEANKDLVHLLTVRTIPLENSWKGG</sequence>
<dbReference type="InterPro" id="IPR032567">
    <property type="entry name" value="RTL1-rel"/>
</dbReference>
<organism evidence="2 3">
    <name type="scientific">Thamnophis sirtalis</name>
    <dbReference type="NCBI Taxonomy" id="35019"/>
    <lineage>
        <taxon>Eukaryota</taxon>
        <taxon>Metazoa</taxon>
        <taxon>Chordata</taxon>
        <taxon>Craniata</taxon>
        <taxon>Vertebrata</taxon>
        <taxon>Euteleostomi</taxon>
        <taxon>Lepidosauria</taxon>
        <taxon>Squamata</taxon>
        <taxon>Bifurcata</taxon>
        <taxon>Unidentata</taxon>
        <taxon>Episquamata</taxon>
        <taxon>Toxicofera</taxon>
        <taxon>Serpentes</taxon>
        <taxon>Colubroidea</taxon>
        <taxon>Colubridae</taxon>
        <taxon>Natricinae</taxon>
        <taxon>Thamnophis</taxon>
    </lineage>
</organism>
<reference evidence="3" key="1">
    <citation type="submission" date="2025-08" db="UniProtKB">
        <authorList>
            <consortium name="RefSeq"/>
        </authorList>
    </citation>
    <scope>IDENTIFICATION</scope>
    <source>
        <tissue evidence="3">Skeletal muscle</tissue>
    </source>
</reference>